<evidence type="ECO:0000313" key="1">
    <source>
        <dbReference type="EMBL" id="ORA11964.1"/>
    </source>
</evidence>
<dbReference type="OrthoDB" id="4620890at2"/>
<sequence>MCMVGLTAVVGSLGPIAHADPSDDVDYPVEPLHPSPVSIRELPVVSPKQSNWVPKFPFPYDTLRQNVTDADITAERDMCQWFNTQWDELIRQIDSFQFKRIAPDGPGISAGSGTDWDYSVGGLQRDADIVAGNIDRSVEFLGPRVSGLTQVQNPVGDKYFAIFQGEAFYWLWQQLSNISNGIKAHQPDWFTGPSVLRAKRFGSTIYRSHVCSY</sequence>
<dbReference type="EMBL" id="MVHG01000048">
    <property type="protein sequence ID" value="ORA11964.1"/>
    <property type="molecule type" value="Genomic_DNA"/>
</dbReference>
<keyword evidence="2" id="KW-1185">Reference proteome</keyword>
<reference evidence="1 2" key="1">
    <citation type="submission" date="2016-12" db="EMBL/GenBank/DDBJ databases">
        <title>The new phylogeny of genus Mycobacterium.</title>
        <authorList>
            <person name="Tortoli E."/>
            <person name="Trovato A."/>
            <person name="Cirillo D.M."/>
        </authorList>
    </citation>
    <scope>NUCLEOTIDE SEQUENCE [LARGE SCALE GENOMIC DNA]</scope>
    <source>
        <strain evidence="1 2">DSM 45069</strain>
    </source>
</reference>
<name>A0A1W9ZCH8_MYCAI</name>
<protein>
    <submittedName>
        <fullName evidence="1">Uncharacterized protein</fullName>
    </submittedName>
</protein>
<dbReference type="Proteomes" id="UP000192707">
    <property type="component" value="Unassembled WGS sequence"/>
</dbReference>
<gene>
    <name evidence="1" type="ORF">BST14_17785</name>
</gene>
<accession>A0A1W9ZCH8</accession>
<dbReference type="AlphaFoldDB" id="A0A1W9ZCH8"/>
<comment type="caution">
    <text evidence="1">The sequence shown here is derived from an EMBL/GenBank/DDBJ whole genome shotgun (WGS) entry which is preliminary data.</text>
</comment>
<organism evidence="1 2">
    <name type="scientific">Mycobacterium arosiense ATCC BAA-1401 = DSM 45069</name>
    <dbReference type="NCBI Taxonomy" id="1265311"/>
    <lineage>
        <taxon>Bacteria</taxon>
        <taxon>Bacillati</taxon>
        <taxon>Actinomycetota</taxon>
        <taxon>Actinomycetes</taxon>
        <taxon>Mycobacteriales</taxon>
        <taxon>Mycobacteriaceae</taxon>
        <taxon>Mycobacterium</taxon>
        <taxon>Mycobacterium avium complex (MAC)</taxon>
    </lineage>
</organism>
<proteinExistence type="predicted"/>
<evidence type="ECO:0000313" key="2">
    <source>
        <dbReference type="Proteomes" id="UP000192707"/>
    </source>
</evidence>